<accession>A0AAV7TJF3</accession>
<dbReference type="AlphaFoldDB" id="A0AAV7TJF3"/>
<proteinExistence type="predicted"/>
<evidence type="ECO:0000313" key="1">
    <source>
        <dbReference type="EMBL" id="KAJ1176697.1"/>
    </source>
</evidence>
<reference evidence="1" key="1">
    <citation type="journal article" date="2022" name="bioRxiv">
        <title>Sequencing and chromosome-scale assembly of the giantPleurodeles waltlgenome.</title>
        <authorList>
            <person name="Brown T."/>
            <person name="Elewa A."/>
            <person name="Iarovenko S."/>
            <person name="Subramanian E."/>
            <person name="Araus A.J."/>
            <person name="Petzold A."/>
            <person name="Susuki M."/>
            <person name="Suzuki K.-i.T."/>
            <person name="Hayashi T."/>
            <person name="Toyoda A."/>
            <person name="Oliveira C."/>
            <person name="Osipova E."/>
            <person name="Leigh N.D."/>
            <person name="Simon A."/>
            <person name="Yun M.H."/>
        </authorList>
    </citation>
    <scope>NUCLEOTIDE SEQUENCE</scope>
    <source>
        <strain evidence="1">20211129_DDA</strain>
        <tissue evidence="1">Liver</tissue>
    </source>
</reference>
<dbReference type="EMBL" id="JANPWB010000006">
    <property type="protein sequence ID" value="KAJ1176697.1"/>
    <property type="molecule type" value="Genomic_DNA"/>
</dbReference>
<evidence type="ECO:0000313" key="2">
    <source>
        <dbReference type="Proteomes" id="UP001066276"/>
    </source>
</evidence>
<gene>
    <name evidence="1" type="ORF">NDU88_001965</name>
</gene>
<name>A0AAV7TJF3_PLEWA</name>
<keyword evidence="2" id="KW-1185">Reference proteome</keyword>
<comment type="caution">
    <text evidence="1">The sequence shown here is derived from an EMBL/GenBank/DDBJ whole genome shotgun (WGS) entry which is preliminary data.</text>
</comment>
<sequence length="133" mass="14085">MDRNRRFICHTSCRRRLIFRRTQSNLRCMSTKAAGSIAAAGVVWVPADEVWGRVVSMSVGFPAGGAVLGPGALADVVAIESPADGGGTWVVVVVVLVVAVVGKVGPPCGNAFQAPEARSFRYVRAILRYPDST</sequence>
<organism evidence="1 2">
    <name type="scientific">Pleurodeles waltl</name>
    <name type="common">Iberian ribbed newt</name>
    <dbReference type="NCBI Taxonomy" id="8319"/>
    <lineage>
        <taxon>Eukaryota</taxon>
        <taxon>Metazoa</taxon>
        <taxon>Chordata</taxon>
        <taxon>Craniata</taxon>
        <taxon>Vertebrata</taxon>
        <taxon>Euteleostomi</taxon>
        <taxon>Amphibia</taxon>
        <taxon>Batrachia</taxon>
        <taxon>Caudata</taxon>
        <taxon>Salamandroidea</taxon>
        <taxon>Salamandridae</taxon>
        <taxon>Pleurodelinae</taxon>
        <taxon>Pleurodeles</taxon>
    </lineage>
</organism>
<protein>
    <submittedName>
        <fullName evidence="1">Uncharacterized protein</fullName>
    </submittedName>
</protein>
<dbReference type="Proteomes" id="UP001066276">
    <property type="component" value="Chromosome 3_2"/>
</dbReference>